<evidence type="ECO:0000256" key="2">
    <source>
        <dbReference type="SAM" id="MobiDB-lite"/>
    </source>
</evidence>
<dbReference type="GO" id="GO:0003676">
    <property type="term" value="F:nucleic acid binding"/>
    <property type="evidence" value="ECO:0007669"/>
    <property type="project" value="InterPro"/>
</dbReference>
<protein>
    <recommendedName>
        <fullName evidence="4">CCHC-type domain-containing protein</fullName>
    </recommendedName>
</protein>
<evidence type="ECO:0000313" key="5">
    <source>
        <dbReference type="EMBL" id="KAK0441470.1"/>
    </source>
</evidence>
<keyword evidence="1" id="KW-0479">Metal-binding</keyword>
<evidence type="ECO:0000256" key="3">
    <source>
        <dbReference type="SAM" id="Phobius"/>
    </source>
</evidence>
<feature type="region of interest" description="Disordered" evidence="2">
    <location>
        <begin position="126"/>
        <end position="196"/>
    </location>
</feature>
<feature type="region of interest" description="Disordered" evidence="2">
    <location>
        <begin position="370"/>
        <end position="557"/>
    </location>
</feature>
<feature type="compositionally biased region" description="Basic residues" evidence="2">
    <location>
        <begin position="729"/>
        <end position="743"/>
    </location>
</feature>
<keyword evidence="6" id="KW-1185">Reference proteome</keyword>
<feature type="compositionally biased region" description="Basic and acidic residues" evidence="2">
    <location>
        <begin position="758"/>
        <end position="773"/>
    </location>
</feature>
<feature type="compositionally biased region" description="Basic and acidic residues" evidence="2">
    <location>
        <begin position="838"/>
        <end position="849"/>
    </location>
</feature>
<feature type="domain" description="CCHC-type" evidence="4">
    <location>
        <begin position="797"/>
        <end position="809"/>
    </location>
</feature>
<keyword evidence="3" id="KW-1133">Transmembrane helix</keyword>
<accession>A0AA39MPY7</accession>
<feature type="compositionally biased region" description="Polar residues" evidence="2">
    <location>
        <begin position="1"/>
        <end position="34"/>
    </location>
</feature>
<keyword evidence="1" id="KW-0862">Zinc</keyword>
<gene>
    <name evidence="5" type="ORF">EV420DRAFT_1650067</name>
</gene>
<feature type="compositionally biased region" description="Low complexity" evidence="2">
    <location>
        <begin position="42"/>
        <end position="54"/>
    </location>
</feature>
<feature type="compositionally biased region" description="Low complexity" evidence="2">
    <location>
        <begin position="455"/>
        <end position="475"/>
    </location>
</feature>
<dbReference type="PROSITE" id="PS50158">
    <property type="entry name" value="ZF_CCHC"/>
    <property type="match status" value="1"/>
</dbReference>
<feature type="compositionally biased region" description="Low complexity" evidence="2">
    <location>
        <begin position="539"/>
        <end position="549"/>
    </location>
</feature>
<feature type="compositionally biased region" description="Polar residues" evidence="2">
    <location>
        <begin position="408"/>
        <end position="421"/>
    </location>
</feature>
<feature type="compositionally biased region" description="Polar residues" evidence="2">
    <location>
        <begin position="866"/>
        <end position="877"/>
    </location>
</feature>
<reference evidence="5" key="1">
    <citation type="submission" date="2023-06" db="EMBL/GenBank/DDBJ databases">
        <authorList>
            <consortium name="Lawrence Berkeley National Laboratory"/>
            <person name="Ahrendt S."/>
            <person name="Sahu N."/>
            <person name="Indic B."/>
            <person name="Wong-Bajracharya J."/>
            <person name="Merenyi Z."/>
            <person name="Ke H.-M."/>
            <person name="Monk M."/>
            <person name="Kocsube S."/>
            <person name="Drula E."/>
            <person name="Lipzen A."/>
            <person name="Balint B."/>
            <person name="Henrissat B."/>
            <person name="Andreopoulos B."/>
            <person name="Martin F.M."/>
            <person name="Harder C.B."/>
            <person name="Rigling D."/>
            <person name="Ford K.L."/>
            <person name="Foster G.D."/>
            <person name="Pangilinan J."/>
            <person name="Papanicolaou A."/>
            <person name="Barry K."/>
            <person name="LaButti K."/>
            <person name="Viragh M."/>
            <person name="Koriabine M."/>
            <person name="Yan M."/>
            <person name="Riley R."/>
            <person name="Champramary S."/>
            <person name="Plett K.L."/>
            <person name="Tsai I.J."/>
            <person name="Slot J."/>
            <person name="Sipos G."/>
            <person name="Plett J."/>
            <person name="Nagy L.G."/>
            <person name="Grigoriev I.V."/>
        </authorList>
    </citation>
    <scope>NUCLEOTIDE SEQUENCE</scope>
    <source>
        <strain evidence="5">CCBAS 213</strain>
    </source>
</reference>
<sequence length="1088" mass="119363">MASKTASEGSAAMQQQPVQSESQHTSEVPQQLPSSLPPVEHASSPPAMALAPASTTRDADSGLPTLAPAPTVHSNVLYRPSGIITMPEGTPASKTSVIGHLCPAMFSDSRSPARSIAPSLRAMGAYDQSPGSAPPAYTNGIPDGFHFPQVSPHHPASEQLPELSPPVTSLLMSHNSPSAETQGETMPSLFPESPEATTEDVNRFIEERVHIAARCYEDGLLSISMQRQTVNGTIFHGIPRLAINKFFATNLNASGHFNPIPTDVRPKLGDYHHSIDEYSMNINAAVNNLSLPQQKGIRISVPHIHSEVYHPLRARFPPPENSSWPLPGLNTTHVPARDHPSVSRASSQTIVDCIEEQNKALICKLKGEFDSDADDEDEASPTARRERYAPPHCRPTPQHPKVEDSDSFHQSGVGNLHNQSARPVPVSRPCSHIASHETRPQRPVHAPEQPTRVRAAAPDPNPGDDGSSSDSHGSAPDPPNSPHILHPGLPPLPSRRPAMSACPQPDNYDLREPASYFESGAGRPPNDPPHLPPPGGPGSHHSGSSSQHSSHSDNPRAHELTPAHFQEVRFTSQEPHFNNEEIFEYLPVMRTEVEIMLAIFQCYECLVNHNLLHAQRGLDSNVQKTSLQSIPHPQKYEGDSDLIEFNEWIFSIIRWMKITNICGPVYTDNEWGGQQLSAIDMQHMSTLATFLGGDAHMWYNNVVEDAPATYANNDNGDDFPTFMEENAKAAKKKHSPSPCKFKKVQGEHHSTQPNPGYEKFKHICDQPKKDRPSSGHRSSYPSHSKDKGRSKSKILTCYACGKEGHYSNDPSCPDYGKRNSGVKIFHIVDDNSPTNSASDHESSEEESHSDVGNPPDWTHFSEDEPGSSSGHQSANISETEDPYGGSQYTTDEGTADKHMGFIFNEFNDETDAIDSSGPSDHECNSRAYNSTSKDSSSNLDVDSDRMESHDEYTLDFPEYLWAIQTDHASDGKINGYRLTLEPTKIHVPQTASHPKHTAVDNHCLAALVTINGCEAFTLFDSGSMADAISPNFTCLSKLSIFQLCNEHADGNPTSTQSNKPQPGILRIPIPSFYFIFHFIFHFSILIYQ</sequence>
<feature type="compositionally biased region" description="Polar residues" evidence="2">
    <location>
        <begin position="926"/>
        <end position="940"/>
    </location>
</feature>
<dbReference type="Proteomes" id="UP001175211">
    <property type="component" value="Unassembled WGS sequence"/>
</dbReference>
<dbReference type="GeneID" id="85361949"/>
<keyword evidence="1" id="KW-0863">Zinc-finger</keyword>
<keyword evidence="3" id="KW-0812">Transmembrane</keyword>
<feature type="compositionally biased region" description="Polar residues" evidence="2">
    <location>
        <begin position="166"/>
        <end position="185"/>
    </location>
</feature>
<feature type="region of interest" description="Disordered" evidence="2">
    <location>
        <begin position="1"/>
        <end position="70"/>
    </location>
</feature>
<feature type="compositionally biased region" description="Acidic residues" evidence="2">
    <location>
        <begin position="370"/>
        <end position="379"/>
    </location>
</feature>
<dbReference type="InterPro" id="IPR001878">
    <property type="entry name" value="Znf_CCHC"/>
</dbReference>
<proteinExistence type="predicted"/>
<dbReference type="AlphaFoldDB" id="A0AA39MPY7"/>
<dbReference type="EMBL" id="JAUEPS010000070">
    <property type="protein sequence ID" value="KAK0441470.1"/>
    <property type="molecule type" value="Genomic_DNA"/>
</dbReference>
<dbReference type="RefSeq" id="XP_060323975.1">
    <property type="nucleotide sequence ID" value="XM_060478401.1"/>
</dbReference>
<feature type="region of interest" description="Disordered" evidence="2">
    <location>
        <begin position="909"/>
        <end position="943"/>
    </location>
</feature>
<organism evidence="5 6">
    <name type="scientific">Armillaria tabescens</name>
    <name type="common">Ringless honey mushroom</name>
    <name type="synonym">Agaricus tabescens</name>
    <dbReference type="NCBI Taxonomy" id="1929756"/>
    <lineage>
        <taxon>Eukaryota</taxon>
        <taxon>Fungi</taxon>
        <taxon>Dikarya</taxon>
        <taxon>Basidiomycota</taxon>
        <taxon>Agaricomycotina</taxon>
        <taxon>Agaricomycetes</taxon>
        <taxon>Agaricomycetidae</taxon>
        <taxon>Agaricales</taxon>
        <taxon>Marasmiineae</taxon>
        <taxon>Physalacriaceae</taxon>
        <taxon>Desarmillaria</taxon>
    </lineage>
</organism>
<evidence type="ECO:0000313" key="6">
    <source>
        <dbReference type="Proteomes" id="UP001175211"/>
    </source>
</evidence>
<feature type="compositionally biased region" description="Pro residues" evidence="2">
    <location>
        <begin position="525"/>
        <end position="536"/>
    </location>
</feature>
<evidence type="ECO:0000256" key="1">
    <source>
        <dbReference type="PROSITE-ProRule" id="PRU00047"/>
    </source>
</evidence>
<comment type="caution">
    <text evidence="5">The sequence shown here is derived from an EMBL/GenBank/DDBJ whole genome shotgun (WGS) entry which is preliminary data.</text>
</comment>
<feature type="region of interest" description="Disordered" evidence="2">
    <location>
        <begin position="728"/>
        <end position="788"/>
    </location>
</feature>
<name>A0AA39MPY7_ARMTA</name>
<dbReference type="GO" id="GO:0008270">
    <property type="term" value="F:zinc ion binding"/>
    <property type="evidence" value="ECO:0007669"/>
    <property type="project" value="UniProtKB-KW"/>
</dbReference>
<feature type="region of interest" description="Disordered" evidence="2">
    <location>
        <begin position="828"/>
        <end position="893"/>
    </location>
</feature>
<evidence type="ECO:0000259" key="4">
    <source>
        <dbReference type="PROSITE" id="PS50158"/>
    </source>
</evidence>
<keyword evidence="3" id="KW-0472">Membrane</keyword>
<feature type="transmembrane region" description="Helical" evidence="3">
    <location>
        <begin position="1067"/>
        <end position="1087"/>
    </location>
</feature>